<evidence type="ECO:0000313" key="11">
    <source>
        <dbReference type="EMBL" id="CAA9443711.1"/>
    </source>
</evidence>
<dbReference type="EMBL" id="CADCVG010000008">
    <property type="protein sequence ID" value="CAA9443711.1"/>
    <property type="molecule type" value="Genomic_DNA"/>
</dbReference>
<dbReference type="PROSITE" id="PS00868">
    <property type="entry name" value="CYS_MET_METAB_PP"/>
    <property type="match status" value="1"/>
</dbReference>
<feature type="modified residue" description="N6-(pyridoxal phosphate)lysine" evidence="8">
    <location>
        <position position="224"/>
    </location>
</feature>
<dbReference type="InterPro" id="IPR000277">
    <property type="entry name" value="Cys/Met-Metab_PyrdxlP-dep_enz"/>
</dbReference>
<dbReference type="SUPFAM" id="SSF53383">
    <property type="entry name" value="PLP-dependent transferases"/>
    <property type="match status" value="1"/>
</dbReference>
<accession>A0A6J4QGT6</accession>
<dbReference type="EC" id="4.4.1.2" evidence="4"/>
<feature type="region of interest" description="Disordered" evidence="10">
    <location>
        <begin position="1"/>
        <end position="33"/>
    </location>
</feature>
<evidence type="ECO:0000256" key="9">
    <source>
        <dbReference type="RuleBase" id="RU362118"/>
    </source>
</evidence>
<dbReference type="GO" id="GO:0018826">
    <property type="term" value="F:methionine gamma-lyase activity"/>
    <property type="evidence" value="ECO:0007669"/>
    <property type="project" value="UniProtKB-EC"/>
</dbReference>
<dbReference type="GO" id="GO:0047982">
    <property type="term" value="F:homocysteine desulfhydrase activity"/>
    <property type="evidence" value="ECO:0007669"/>
    <property type="project" value="UniProtKB-EC"/>
</dbReference>
<evidence type="ECO:0000256" key="10">
    <source>
        <dbReference type="SAM" id="MobiDB-lite"/>
    </source>
</evidence>
<evidence type="ECO:0000256" key="5">
    <source>
        <dbReference type="ARBA" id="ARBA00047199"/>
    </source>
</evidence>
<dbReference type="Gene3D" id="3.90.1150.10">
    <property type="entry name" value="Aspartate Aminotransferase, domain 1"/>
    <property type="match status" value="1"/>
</dbReference>
<dbReference type="InterPro" id="IPR015421">
    <property type="entry name" value="PyrdxlP-dep_Trfase_major"/>
</dbReference>
<dbReference type="Gene3D" id="3.40.640.10">
    <property type="entry name" value="Type I PLP-dependent aspartate aminotransferase-like (Major domain)"/>
    <property type="match status" value="1"/>
</dbReference>
<dbReference type="PANTHER" id="PTHR11808:SF85">
    <property type="entry name" value="CYSTATHIONINE GAMMA-LYASE-RELATED"/>
    <property type="match status" value="1"/>
</dbReference>
<evidence type="ECO:0000256" key="7">
    <source>
        <dbReference type="ARBA" id="ARBA00052699"/>
    </source>
</evidence>
<sequence>MKRFETRAVHAGERRATGATDGEPNGAAAGGSDGNFYPISTPVHLSTTFAHARIEQTDRVLGGEEPGYSYARYGNPTVTAFEEAVAALEGEGHAFAFASGMAAMHAALMAAEVGSGATVLAAEQLYGSTATLLVQIFGAGGVETRFVDACDLEAVEKKVEELKPRAVVVETISNPLLRVADIPRIAEITKAAGSTLVVDATFGTPYLQRPLELGADIVVHSATKYLSGHGDLTAGIVITGAPYDTALDQIRKLVGGVMAPFEAWLALRGLKTLPLRMERQCENARLLATRLAAHPKIEKVYYPAEKDHPDNEVARRVLAGAGGLVSFELAIEEAEEGRAAAFRFLNALDLCVKAPSLGDIYTLAIHPATASHRELSPSRRKKLGVKESLIRISLGIEHPEDIAGDIEQALERV</sequence>
<dbReference type="GO" id="GO:0004123">
    <property type="term" value="F:cystathionine gamma-lyase activity"/>
    <property type="evidence" value="ECO:0007669"/>
    <property type="project" value="TreeGrafter"/>
</dbReference>
<comment type="similarity">
    <text evidence="2 9">Belongs to the trans-sulfuration enzymes family.</text>
</comment>
<comment type="cofactor">
    <cofactor evidence="1 9">
        <name>pyridoxal 5'-phosphate</name>
        <dbReference type="ChEBI" id="CHEBI:597326"/>
    </cofactor>
</comment>
<dbReference type="AlphaFoldDB" id="A0A6J4QGT6"/>
<evidence type="ECO:0000256" key="8">
    <source>
        <dbReference type="PIRSR" id="PIRSR001434-2"/>
    </source>
</evidence>
<dbReference type="InterPro" id="IPR015424">
    <property type="entry name" value="PyrdxlP-dep_Trfase"/>
</dbReference>
<dbReference type="InterPro" id="IPR054542">
    <property type="entry name" value="Cys_met_metab_PP"/>
</dbReference>
<dbReference type="FunFam" id="3.40.640.10:FF:000046">
    <property type="entry name" value="Cystathionine gamma-lyase"/>
    <property type="match status" value="1"/>
</dbReference>
<dbReference type="GO" id="GO:0005737">
    <property type="term" value="C:cytoplasm"/>
    <property type="evidence" value="ECO:0007669"/>
    <property type="project" value="TreeGrafter"/>
</dbReference>
<gene>
    <name evidence="11" type="ORF">AVDCRST_MAG14-181</name>
</gene>
<dbReference type="PIRSF" id="PIRSF001434">
    <property type="entry name" value="CGS"/>
    <property type="match status" value="1"/>
</dbReference>
<evidence type="ECO:0000256" key="3">
    <source>
        <dbReference type="ARBA" id="ARBA00022898"/>
    </source>
</evidence>
<evidence type="ECO:0000256" key="4">
    <source>
        <dbReference type="ARBA" id="ARBA00047175"/>
    </source>
</evidence>
<dbReference type="CDD" id="cd00614">
    <property type="entry name" value="CGS_like"/>
    <property type="match status" value="1"/>
</dbReference>
<dbReference type="Pfam" id="PF01053">
    <property type="entry name" value="Cys_Met_Meta_PP"/>
    <property type="match status" value="1"/>
</dbReference>
<dbReference type="GO" id="GO:0019343">
    <property type="term" value="P:cysteine biosynthetic process via cystathionine"/>
    <property type="evidence" value="ECO:0007669"/>
    <property type="project" value="TreeGrafter"/>
</dbReference>
<dbReference type="GO" id="GO:0019346">
    <property type="term" value="P:transsulfuration"/>
    <property type="evidence" value="ECO:0007669"/>
    <property type="project" value="InterPro"/>
</dbReference>
<evidence type="ECO:0000256" key="1">
    <source>
        <dbReference type="ARBA" id="ARBA00001933"/>
    </source>
</evidence>
<dbReference type="InterPro" id="IPR015422">
    <property type="entry name" value="PyrdxlP-dep_Trfase_small"/>
</dbReference>
<keyword evidence="11" id="KW-0456">Lyase</keyword>
<evidence type="ECO:0000256" key="6">
    <source>
        <dbReference type="ARBA" id="ARBA00048780"/>
    </source>
</evidence>
<proteinExistence type="inferred from homology"/>
<name>A0A6J4QGT6_9ACTN</name>
<protein>
    <recommendedName>
        <fullName evidence="4">homocysteine desulfhydrase</fullName>
        <ecNumber evidence="4">4.4.1.2</ecNumber>
    </recommendedName>
    <alternativeName>
        <fullName evidence="5">Homocysteine desulfhydrase</fullName>
    </alternativeName>
</protein>
<keyword evidence="3 8" id="KW-0663">Pyridoxal phosphate</keyword>
<evidence type="ECO:0000256" key="2">
    <source>
        <dbReference type="ARBA" id="ARBA00009077"/>
    </source>
</evidence>
<reference evidence="11" key="1">
    <citation type="submission" date="2020-02" db="EMBL/GenBank/DDBJ databases">
        <authorList>
            <person name="Meier V. D."/>
        </authorList>
    </citation>
    <scope>NUCLEOTIDE SEQUENCE</scope>
    <source>
        <strain evidence="11">AVDCRST_MAG14</strain>
    </source>
</reference>
<organism evidence="11">
    <name type="scientific">uncultured Rubrobacteraceae bacterium</name>
    <dbReference type="NCBI Taxonomy" id="349277"/>
    <lineage>
        <taxon>Bacteria</taxon>
        <taxon>Bacillati</taxon>
        <taxon>Actinomycetota</taxon>
        <taxon>Rubrobacteria</taxon>
        <taxon>Rubrobacterales</taxon>
        <taxon>Rubrobacteraceae</taxon>
        <taxon>environmental samples</taxon>
    </lineage>
</organism>
<dbReference type="GO" id="GO:0030170">
    <property type="term" value="F:pyridoxal phosphate binding"/>
    <property type="evidence" value="ECO:0007669"/>
    <property type="project" value="InterPro"/>
</dbReference>
<dbReference type="PANTHER" id="PTHR11808">
    <property type="entry name" value="TRANS-SULFURATION ENZYME FAMILY MEMBER"/>
    <property type="match status" value="1"/>
</dbReference>
<comment type="catalytic activity">
    <reaction evidence="6">
        <text>L-homocysteine + H2O = 2-oxobutanoate + hydrogen sulfide + NH4(+) + H(+)</text>
        <dbReference type="Rhea" id="RHEA:14501"/>
        <dbReference type="ChEBI" id="CHEBI:15377"/>
        <dbReference type="ChEBI" id="CHEBI:15378"/>
        <dbReference type="ChEBI" id="CHEBI:16763"/>
        <dbReference type="ChEBI" id="CHEBI:28938"/>
        <dbReference type="ChEBI" id="CHEBI:29919"/>
        <dbReference type="ChEBI" id="CHEBI:58199"/>
        <dbReference type="EC" id="4.4.1.2"/>
    </reaction>
    <physiologicalReaction direction="left-to-right" evidence="6">
        <dbReference type="Rhea" id="RHEA:14502"/>
    </physiologicalReaction>
</comment>
<comment type="catalytic activity">
    <reaction evidence="7">
        <text>L-methionine + H2O = methanethiol + 2-oxobutanoate + NH4(+)</text>
        <dbReference type="Rhea" id="RHEA:23800"/>
        <dbReference type="ChEBI" id="CHEBI:15377"/>
        <dbReference type="ChEBI" id="CHEBI:16007"/>
        <dbReference type="ChEBI" id="CHEBI:16763"/>
        <dbReference type="ChEBI" id="CHEBI:28938"/>
        <dbReference type="ChEBI" id="CHEBI:57844"/>
        <dbReference type="EC" id="4.4.1.11"/>
    </reaction>
    <physiologicalReaction direction="left-to-right" evidence="7">
        <dbReference type="Rhea" id="RHEA:23801"/>
    </physiologicalReaction>
</comment>
<feature type="compositionally biased region" description="Basic and acidic residues" evidence="10">
    <location>
        <begin position="1"/>
        <end position="16"/>
    </location>
</feature>